<dbReference type="InterPro" id="IPR050679">
    <property type="entry name" value="Bact_HTH_transcr_reg"/>
</dbReference>
<dbReference type="InterPro" id="IPR036388">
    <property type="entry name" value="WH-like_DNA-bd_sf"/>
</dbReference>
<dbReference type="CDD" id="cd07377">
    <property type="entry name" value="WHTH_GntR"/>
    <property type="match status" value="1"/>
</dbReference>
<dbReference type="Pfam" id="PF00392">
    <property type="entry name" value="GntR"/>
    <property type="match status" value="1"/>
</dbReference>
<evidence type="ECO:0000256" key="3">
    <source>
        <dbReference type="ARBA" id="ARBA00023163"/>
    </source>
</evidence>
<dbReference type="EMBL" id="MWWZ01000006">
    <property type="protein sequence ID" value="OZG68144.1"/>
    <property type="molecule type" value="Genomic_DNA"/>
</dbReference>
<dbReference type="GO" id="GO:0003677">
    <property type="term" value="F:DNA binding"/>
    <property type="evidence" value="ECO:0007669"/>
    <property type="project" value="UniProtKB-KW"/>
</dbReference>
<evidence type="ECO:0000256" key="2">
    <source>
        <dbReference type="ARBA" id="ARBA00023125"/>
    </source>
</evidence>
<dbReference type="SUPFAM" id="SSF64288">
    <property type="entry name" value="Chorismate lyase-like"/>
    <property type="match status" value="1"/>
</dbReference>
<dbReference type="KEGG" id="beu:BE0216_04415"/>
<dbReference type="InterPro" id="IPR011663">
    <property type="entry name" value="UTRA"/>
</dbReference>
<dbReference type="PRINTS" id="PR00035">
    <property type="entry name" value="HTHGNTR"/>
</dbReference>
<dbReference type="SMART" id="SM00345">
    <property type="entry name" value="HTH_GNTR"/>
    <property type="match status" value="1"/>
</dbReference>
<keyword evidence="2" id="KW-0238">DNA-binding</keyword>
<dbReference type="InterPro" id="IPR028978">
    <property type="entry name" value="Chorismate_lyase_/UTRA_dom_sf"/>
</dbReference>
<evidence type="ECO:0000313" key="7">
    <source>
        <dbReference type="Proteomes" id="UP000216057"/>
    </source>
</evidence>
<dbReference type="Gene3D" id="1.10.10.10">
    <property type="entry name" value="Winged helix-like DNA-binding domain superfamily/Winged helix DNA-binding domain"/>
    <property type="match status" value="1"/>
</dbReference>
<dbReference type="Pfam" id="PF07702">
    <property type="entry name" value="UTRA"/>
    <property type="match status" value="1"/>
</dbReference>
<accession>A0A261G9Q9</accession>
<dbReference type="EMBL" id="CP062938">
    <property type="protein sequence ID" value="QOL31792.1"/>
    <property type="molecule type" value="Genomic_DNA"/>
</dbReference>
<dbReference type="GO" id="GO:0003700">
    <property type="term" value="F:DNA-binding transcription factor activity"/>
    <property type="evidence" value="ECO:0007669"/>
    <property type="project" value="InterPro"/>
</dbReference>
<dbReference type="InterPro" id="IPR000524">
    <property type="entry name" value="Tscrpt_reg_HTH_GntR"/>
</dbReference>
<dbReference type="PROSITE" id="PS50949">
    <property type="entry name" value="HTH_GNTR"/>
    <property type="match status" value="1"/>
</dbReference>
<dbReference type="Gene3D" id="3.40.1410.10">
    <property type="entry name" value="Chorismate lyase-like"/>
    <property type="match status" value="1"/>
</dbReference>
<reference evidence="5 7" key="1">
    <citation type="journal article" date="2017" name="BMC Genomics">
        <title>Comparative genomic and phylogenomic analyses of the Bifidobacteriaceae family.</title>
        <authorList>
            <person name="Lugli G.A."/>
            <person name="Milani C."/>
            <person name="Turroni F."/>
            <person name="Duranti S."/>
            <person name="Mancabelli L."/>
            <person name="Mangifesta M."/>
            <person name="Ferrario C."/>
            <person name="Modesto M."/>
            <person name="Mattarelli P."/>
            <person name="Jiri K."/>
            <person name="van Sinderen D."/>
            <person name="Ventura M."/>
        </authorList>
    </citation>
    <scope>NUCLEOTIDE SEQUENCE [LARGE SCALE GENOMIC DNA]</scope>
    <source>
        <strain evidence="5 7">DSM 100216</strain>
    </source>
</reference>
<dbReference type="GO" id="GO:0045892">
    <property type="term" value="P:negative regulation of DNA-templated transcription"/>
    <property type="evidence" value="ECO:0007669"/>
    <property type="project" value="TreeGrafter"/>
</dbReference>
<feature type="domain" description="HTH gntR-type" evidence="4">
    <location>
        <begin position="4"/>
        <end position="72"/>
    </location>
</feature>
<dbReference type="RefSeq" id="WP_158217197.1">
    <property type="nucleotide sequence ID" value="NZ_CP062938.1"/>
</dbReference>
<proteinExistence type="predicted"/>
<sequence>MSSYTRTEQLEREIASQIADGTLKPGEKIMSETELAERFNVSRGTVRRALEMLKQRRLIETRAGSGSYVAFHGRDLEDGDGWTSASVSSGVPTSTKVLSIALVERPVELADEPAESDMFYKVERCRMFHSMPISHETSYLPATRAMREVMDGGLVEGSVSRTMRAAGMSPFSGSVDVSAERLGEEVGEAMGQSPQTVFLMSERKSYGAGGTLVEYVRSYLDPGHFTMHISIGGKQ</sequence>
<evidence type="ECO:0000313" key="6">
    <source>
        <dbReference type="EMBL" id="QOL31792.1"/>
    </source>
</evidence>
<dbReference type="PANTHER" id="PTHR44846">
    <property type="entry name" value="MANNOSYL-D-GLYCERATE TRANSPORT/METABOLISM SYSTEM REPRESSOR MNGR-RELATED"/>
    <property type="match status" value="1"/>
</dbReference>
<keyword evidence="1" id="KW-0805">Transcription regulation</keyword>
<name>A0A261G9Q9_9BIFI</name>
<evidence type="ECO:0000313" key="8">
    <source>
        <dbReference type="Proteomes" id="UP000593943"/>
    </source>
</evidence>
<evidence type="ECO:0000313" key="5">
    <source>
        <dbReference type="EMBL" id="OZG68144.1"/>
    </source>
</evidence>
<protein>
    <submittedName>
        <fullName evidence="5">GntR family transcriptional regulator</fullName>
    </submittedName>
</protein>
<dbReference type="Proteomes" id="UP000216057">
    <property type="component" value="Unassembled WGS sequence"/>
</dbReference>
<organism evidence="5 7">
    <name type="scientific">Bifidobacterium eulemuris</name>
    <dbReference type="NCBI Taxonomy" id="1765219"/>
    <lineage>
        <taxon>Bacteria</taxon>
        <taxon>Bacillati</taxon>
        <taxon>Actinomycetota</taxon>
        <taxon>Actinomycetes</taxon>
        <taxon>Bifidobacteriales</taxon>
        <taxon>Bifidobacteriaceae</taxon>
        <taxon>Bifidobacterium</taxon>
    </lineage>
</organism>
<evidence type="ECO:0000256" key="1">
    <source>
        <dbReference type="ARBA" id="ARBA00023015"/>
    </source>
</evidence>
<reference evidence="6 8" key="2">
    <citation type="submission" date="2020-10" db="EMBL/GenBank/DDBJ databases">
        <title>Genome sequencing of Bifidobacterium eulemuris_DSMZ_100216.</title>
        <authorList>
            <person name="Kim J."/>
        </authorList>
    </citation>
    <scope>NUCLEOTIDE SEQUENCE [LARGE SCALE GENOMIC DNA]</scope>
    <source>
        <strain evidence="6 8">DSM 100216</strain>
    </source>
</reference>
<dbReference type="PANTHER" id="PTHR44846:SF17">
    <property type="entry name" value="GNTR-FAMILY TRANSCRIPTIONAL REGULATOR"/>
    <property type="match status" value="1"/>
</dbReference>
<keyword evidence="3" id="KW-0804">Transcription</keyword>
<evidence type="ECO:0000259" key="4">
    <source>
        <dbReference type="PROSITE" id="PS50949"/>
    </source>
</evidence>
<dbReference type="Proteomes" id="UP000593943">
    <property type="component" value="Chromosome"/>
</dbReference>
<dbReference type="SMART" id="SM00866">
    <property type="entry name" value="UTRA"/>
    <property type="match status" value="1"/>
</dbReference>
<dbReference type="AlphaFoldDB" id="A0A261G9Q9"/>
<dbReference type="OrthoDB" id="8663149at2"/>
<gene>
    <name evidence="6" type="ORF">BE0216_04415</name>
    <name evidence="5" type="ORF">BEUL_1157</name>
</gene>
<keyword evidence="8" id="KW-1185">Reference proteome</keyword>
<dbReference type="SUPFAM" id="SSF46785">
    <property type="entry name" value="Winged helix' DNA-binding domain"/>
    <property type="match status" value="1"/>
</dbReference>
<dbReference type="InterPro" id="IPR036390">
    <property type="entry name" value="WH_DNA-bd_sf"/>
</dbReference>